<accession>A0A1U8AJB6</accession>
<evidence type="ECO:0000256" key="4">
    <source>
        <dbReference type="ARBA" id="ARBA00022694"/>
    </source>
</evidence>
<dbReference type="GO" id="GO:0002100">
    <property type="term" value="P:tRNA wobble adenosine to inosine editing"/>
    <property type="evidence" value="ECO:0000318"/>
    <property type="project" value="GO_Central"/>
</dbReference>
<feature type="compositionally biased region" description="Polar residues" evidence="9">
    <location>
        <begin position="944"/>
        <end position="960"/>
    </location>
</feature>
<gene>
    <name evidence="11" type="primary">LOC104600866</name>
</gene>
<feature type="compositionally biased region" description="Basic and acidic residues" evidence="9">
    <location>
        <begin position="584"/>
        <end position="607"/>
    </location>
</feature>
<dbReference type="GeneID" id="104600866"/>
<dbReference type="RefSeq" id="XP_010262316.1">
    <property type="nucleotide sequence ID" value="XM_010264014.2"/>
</dbReference>
<dbReference type="PANTHER" id="PTHR11079:SF179">
    <property type="entry name" value="TRNA(ADENINE(34)) DEAMINASE, CHLOROPLASTIC"/>
    <property type="match status" value="1"/>
</dbReference>
<feature type="region of interest" description="Disordered" evidence="9">
    <location>
        <begin position="372"/>
        <end position="419"/>
    </location>
</feature>
<dbReference type="InterPro" id="IPR016193">
    <property type="entry name" value="Cytidine_deaminase-like"/>
</dbReference>
<dbReference type="CDD" id="cd01285">
    <property type="entry name" value="nucleoside_deaminase"/>
    <property type="match status" value="1"/>
</dbReference>
<dbReference type="FunCoup" id="A0A1U8AJB6">
    <property type="interactions" value="2227"/>
</dbReference>
<evidence type="ECO:0000256" key="2">
    <source>
        <dbReference type="ARBA" id="ARBA00011738"/>
    </source>
</evidence>
<dbReference type="PANTHER" id="PTHR11079">
    <property type="entry name" value="CYTOSINE DEAMINASE FAMILY MEMBER"/>
    <property type="match status" value="1"/>
</dbReference>
<feature type="compositionally biased region" description="Basic and acidic residues" evidence="9">
    <location>
        <begin position="511"/>
        <end position="520"/>
    </location>
</feature>
<dbReference type="EC" id="3.5.4.33" evidence="3"/>
<feature type="compositionally biased region" description="Polar residues" evidence="9">
    <location>
        <begin position="572"/>
        <end position="583"/>
    </location>
</feature>
<keyword evidence="5" id="KW-0479">Metal-binding</keyword>
<evidence type="ECO:0000256" key="7">
    <source>
        <dbReference type="ARBA" id="ARBA00022833"/>
    </source>
</evidence>
<dbReference type="PROSITE" id="PS51747">
    <property type="entry name" value="CYT_DCMP_DEAMINASES_2"/>
    <property type="match status" value="1"/>
</dbReference>
<name>A0A1U8AJB6_NELNU</name>
<feature type="region of interest" description="Disordered" evidence="9">
    <location>
        <begin position="780"/>
        <end position="805"/>
    </location>
</feature>
<organism evidence="10 11">
    <name type="scientific">Nelumbo nucifera</name>
    <name type="common">Sacred lotus</name>
    <dbReference type="NCBI Taxonomy" id="4432"/>
    <lineage>
        <taxon>Eukaryota</taxon>
        <taxon>Viridiplantae</taxon>
        <taxon>Streptophyta</taxon>
        <taxon>Embryophyta</taxon>
        <taxon>Tracheophyta</taxon>
        <taxon>Spermatophyta</taxon>
        <taxon>Magnoliopsida</taxon>
        <taxon>Proteales</taxon>
        <taxon>Nelumbonaceae</taxon>
        <taxon>Nelumbo</taxon>
    </lineage>
</organism>
<feature type="compositionally biased region" description="Polar residues" evidence="9">
    <location>
        <begin position="615"/>
        <end position="639"/>
    </location>
</feature>
<evidence type="ECO:0000256" key="5">
    <source>
        <dbReference type="ARBA" id="ARBA00022723"/>
    </source>
</evidence>
<evidence type="ECO:0000313" key="11">
    <source>
        <dbReference type="RefSeq" id="XP_010262316.1"/>
    </source>
</evidence>
<evidence type="ECO:0000256" key="8">
    <source>
        <dbReference type="ARBA" id="ARBA00048045"/>
    </source>
</evidence>
<feature type="compositionally biased region" description="Polar residues" evidence="9">
    <location>
        <begin position="392"/>
        <end position="402"/>
    </location>
</feature>
<dbReference type="OrthoDB" id="408702at2759"/>
<dbReference type="FunFam" id="3.40.140.10:FF:000005">
    <property type="entry name" value="tRNA-specific adenosine deaminase"/>
    <property type="match status" value="1"/>
</dbReference>
<protein>
    <recommendedName>
        <fullName evidence="3">tRNA(adenine(34)) deaminase</fullName>
        <ecNumber evidence="3">3.5.4.33</ecNumber>
    </recommendedName>
</protein>
<evidence type="ECO:0000256" key="3">
    <source>
        <dbReference type="ARBA" id="ARBA00012740"/>
    </source>
</evidence>
<feature type="region of interest" description="Disordered" evidence="9">
    <location>
        <begin position="863"/>
        <end position="1053"/>
    </location>
</feature>
<dbReference type="Gene3D" id="3.40.140.10">
    <property type="entry name" value="Cytidine Deaminase, domain 2"/>
    <property type="match status" value="1"/>
</dbReference>
<feature type="compositionally biased region" description="Polar residues" evidence="9">
    <location>
        <begin position="979"/>
        <end position="995"/>
    </location>
</feature>
<feature type="compositionally biased region" description="Low complexity" evidence="9">
    <location>
        <begin position="265"/>
        <end position="278"/>
    </location>
</feature>
<feature type="region of interest" description="Disordered" evidence="9">
    <location>
        <begin position="1240"/>
        <end position="1260"/>
    </location>
</feature>
<evidence type="ECO:0000256" key="9">
    <source>
        <dbReference type="SAM" id="MobiDB-lite"/>
    </source>
</evidence>
<keyword evidence="4" id="KW-0819">tRNA processing</keyword>
<dbReference type="GO" id="GO:0008251">
    <property type="term" value="F:tRNA-specific adenosine deaminase activity"/>
    <property type="evidence" value="ECO:0000318"/>
    <property type="project" value="GO_Central"/>
</dbReference>
<dbReference type="SUPFAM" id="SSF53927">
    <property type="entry name" value="Cytidine deaminase-like"/>
    <property type="match status" value="1"/>
</dbReference>
<feature type="region of interest" description="Disordered" evidence="9">
    <location>
        <begin position="482"/>
        <end position="639"/>
    </location>
</feature>
<dbReference type="GO" id="GO:0009507">
    <property type="term" value="C:chloroplast"/>
    <property type="evidence" value="ECO:0000318"/>
    <property type="project" value="GO_Central"/>
</dbReference>
<dbReference type="GO" id="GO:0046872">
    <property type="term" value="F:metal ion binding"/>
    <property type="evidence" value="ECO:0007669"/>
    <property type="project" value="UniProtKB-KW"/>
</dbReference>
<dbReference type="GO" id="GO:0052717">
    <property type="term" value="F:tRNA-specific adenosine-34 deaminase activity"/>
    <property type="evidence" value="ECO:0007669"/>
    <property type="project" value="UniProtKB-EC"/>
</dbReference>
<dbReference type="Pfam" id="PF00383">
    <property type="entry name" value="dCMP_cyt_deam_1"/>
    <property type="match status" value="1"/>
</dbReference>
<dbReference type="eggNOG" id="KOG1018">
    <property type="taxonomic scope" value="Eukaryota"/>
</dbReference>
<dbReference type="Proteomes" id="UP000189703">
    <property type="component" value="Unplaced"/>
</dbReference>
<dbReference type="KEGG" id="nnu:104600866"/>
<evidence type="ECO:0000313" key="10">
    <source>
        <dbReference type="Proteomes" id="UP000189703"/>
    </source>
</evidence>
<feature type="compositionally biased region" description="Polar residues" evidence="9">
    <location>
        <begin position="535"/>
        <end position="559"/>
    </location>
</feature>
<feature type="region of interest" description="Disordered" evidence="9">
    <location>
        <begin position="179"/>
        <end position="282"/>
    </location>
</feature>
<feature type="compositionally biased region" description="Basic and acidic residues" evidence="9">
    <location>
        <begin position="963"/>
        <end position="978"/>
    </location>
</feature>
<feature type="compositionally biased region" description="Basic and acidic residues" evidence="9">
    <location>
        <begin position="482"/>
        <end position="499"/>
    </location>
</feature>
<feature type="compositionally biased region" description="Polar residues" evidence="9">
    <location>
        <begin position="1007"/>
        <end position="1020"/>
    </location>
</feature>
<keyword evidence="10" id="KW-1185">Reference proteome</keyword>
<dbReference type="InterPro" id="IPR002125">
    <property type="entry name" value="CMP_dCMP_dom"/>
</dbReference>
<evidence type="ECO:0000256" key="6">
    <source>
        <dbReference type="ARBA" id="ARBA00022801"/>
    </source>
</evidence>
<sequence>MHNIYISSGLSFRSKESLSYSFNDFCYFLHERIGNTSASPCACCAFSVHGVPVNPRILYGLRQSTLIHRSASRRLILGGLDRYCRLPVCDLDRVCYRISCSLKESNLTSRRRRPGRRDGKFGCMVWEEKSERCDLGVDGSAEAMLSLLTEEVNQKFFGVREKNARSVTGRVRVEKRGRAVHECSKEEKEHAGTYSSEGRARVEQRGSVVNECSKEEKEHAGTNSLERKSKGEYRAVKIKSREELYQQSGRREASSNSENRGARTDGSSCSSYYSVSSGDLDDSVDVQVEHEELVGESSSDKKESRGFREEVFVGDIVESDRYGCDDTEEYRGLSSQRKASVQSDAMGIDFELDLRKKTEKKLTEVLVGNTETRKESSQRFSAGVEIHKSGTKRSSTSQNQLNVRKKDSNSTVNLTEETRKQDNQIGLLVNEQLESRRESQLHNKMSEICQSDIQMASSSLKQSSGREGNFNSAVNLIQEARDRHSQMDHVTIEQAESRSKLQASQQLMKMSEAHVSDTKRTSTSQRVSESRINNRVENSTSILLSVQEGNNQQNQTDQEFSSRTDSKFEPQDLTNTENILVQSNEREKQASESFVEKVGLRRKESQRPIKMSGFHKNSTEGSCSFQRPSDSVPQGQEQQIDAWKEDERNSQVMITPPPSQLIPTGSPNVKLTGNNATQELSSEASEGSISTMFTHLQGEACGTTTDETCGKHPGLIFHEDVLGSADRLEKSSTHFVGEFVKKLIDEVPTSEIQKQSTSSEETRIYKDEKYMQQTSSHYASNEFQSTMHSSRQSSDGSGSKGPPVEMWDVVEPSLQEAPKTEAPEETAPTTESVIVRRTGKSLWSIIGDIIRLRWGTRAETHNSAAKSSGRSSSNESVSSDTWFSGHEPDDNDDANFKGGRRNSPKEPKSVDRPQQGKTATHRLRGTFEATTSLGGMSQVEGNMPSYSGLSERGSTSQGASSARGEEDSSRKENGKRDQIVSTNIRTTDSSSQSPRQLLIRSPAIDISESSKVETSTSNLKAQVEQPVGERLAETSGTEGKDGQLKHRKLQRAKQVPKDRFDEWEEAYKLETEQRKIDEMFMREALLEAKKAADTWEVPVGAVLVQDGKIIARGCNLVEELRDSTAHAEMICIREASNLLQTWRLAETTLYVTLEPCPMCAGAILQARIDTLVWGAPNKLLGADGSWVRLFPGGGAEGSGSDVPNQPAGPVHPFHPKMMIRRGILATECADVMQQFFQLRRRKKEKKPEPPTPPPSCLPISNHPSKFLSKMHDIFSIMFCL</sequence>
<reference evidence="11" key="1">
    <citation type="submission" date="2025-08" db="UniProtKB">
        <authorList>
            <consortium name="RefSeq"/>
        </authorList>
    </citation>
    <scope>IDENTIFICATION</scope>
</reference>
<proteinExistence type="inferred from homology"/>
<comment type="cofactor">
    <cofactor evidence="1">
        <name>Zn(2+)</name>
        <dbReference type="ChEBI" id="CHEBI:29105"/>
    </cofactor>
</comment>
<dbReference type="HAMAP" id="MF_00972">
    <property type="entry name" value="tRNA_aden_deaminase"/>
    <property type="match status" value="1"/>
</dbReference>
<feature type="compositionally biased region" description="Basic and acidic residues" evidence="9">
    <location>
        <begin position="212"/>
        <end position="253"/>
    </location>
</feature>
<dbReference type="STRING" id="4432.A0A1U8AJB6"/>
<feature type="compositionally biased region" description="Basic and acidic residues" evidence="9">
    <location>
        <begin position="179"/>
        <end position="191"/>
    </location>
</feature>
<feature type="compositionally biased region" description="Low complexity" evidence="9">
    <location>
        <begin position="863"/>
        <end position="879"/>
    </location>
</feature>
<comment type="catalytic activity">
    <reaction evidence="8">
        <text>adenosine(34) in tRNA + H2O + H(+) = inosine(34) in tRNA + NH4(+)</text>
        <dbReference type="Rhea" id="RHEA:43168"/>
        <dbReference type="Rhea" id="RHEA-COMP:10373"/>
        <dbReference type="Rhea" id="RHEA-COMP:10374"/>
        <dbReference type="ChEBI" id="CHEBI:15377"/>
        <dbReference type="ChEBI" id="CHEBI:15378"/>
        <dbReference type="ChEBI" id="CHEBI:28938"/>
        <dbReference type="ChEBI" id="CHEBI:74411"/>
        <dbReference type="ChEBI" id="CHEBI:82852"/>
        <dbReference type="EC" id="3.5.4.33"/>
    </reaction>
</comment>
<keyword evidence="6" id="KW-0378">Hydrolase</keyword>
<dbReference type="AlphaFoldDB" id="A0A1U8AJB6"/>
<feature type="compositionally biased region" description="Basic and acidic residues" evidence="9">
    <location>
        <begin position="560"/>
        <end position="570"/>
    </location>
</feature>
<feature type="compositionally biased region" description="Low complexity" evidence="9">
    <location>
        <begin position="789"/>
        <end position="801"/>
    </location>
</feature>
<dbReference type="InterPro" id="IPR028883">
    <property type="entry name" value="tRNA_aden_deaminase"/>
</dbReference>
<dbReference type="OMA" id="TKMHDIF"/>
<comment type="subunit">
    <text evidence="2">Homodimer.</text>
</comment>
<evidence type="ECO:0000256" key="1">
    <source>
        <dbReference type="ARBA" id="ARBA00001947"/>
    </source>
</evidence>
<keyword evidence="7" id="KW-0862">Zinc</keyword>